<dbReference type="InterPro" id="IPR012878">
    <property type="entry name" value="Beta-AFase-like_GH127_cat"/>
</dbReference>
<organism evidence="2 3">
    <name type="scientific">Cymbomonas tetramitiformis</name>
    <dbReference type="NCBI Taxonomy" id="36881"/>
    <lineage>
        <taxon>Eukaryota</taxon>
        <taxon>Viridiplantae</taxon>
        <taxon>Chlorophyta</taxon>
        <taxon>Pyramimonadophyceae</taxon>
        <taxon>Pyramimonadales</taxon>
        <taxon>Pyramimonadaceae</taxon>
        <taxon>Cymbomonas</taxon>
    </lineage>
</organism>
<dbReference type="InterPro" id="IPR008928">
    <property type="entry name" value="6-hairpin_glycosidase_sf"/>
</dbReference>
<accession>A0AAE0BS29</accession>
<feature type="domain" description="Non-reducing end beta-L-arabinofuranosidase-like GH127 catalytic" evidence="1">
    <location>
        <begin position="151"/>
        <end position="427"/>
    </location>
</feature>
<evidence type="ECO:0000313" key="2">
    <source>
        <dbReference type="EMBL" id="KAK3241721.1"/>
    </source>
</evidence>
<reference evidence="2 3" key="1">
    <citation type="journal article" date="2015" name="Genome Biol. Evol.">
        <title>Comparative Genomics of a Bacterivorous Green Alga Reveals Evolutionary Causalities and Consequences of Phago-Mixotrophic Mode of Nutrition.</title>
        <authorList>
            <person name="Burns J.A."/>
            <person name="Paasch A."/>
            <person name="Narechania A."/>
            <person name="Kim E."/>
        </authorList>
    </citation>
    <scope>NUCLEOTIDE SEQUENCE [LARGE SCALE GENOMIC DNA]</scope>
    <source>
        <strain evidence="2 3">PLY_AMNH</strain>
    </source>
</reference>
<dbReference type="Proteomes" id="UP001190700">
    <property type="component" value="Unassembled WGS sequence"/>
</dbReference>
<dbReference type="Pfam" id="PF07944">
    <property type="entry name" value="Beta-AFase-like_GH127_cat"/>
    <property type="match status" value="1"/>
</dbReference>
<name>A0AAE0BS29_9CHLO</name>
<dbReference type="EMBL" id="LGRX02033327">
    <property type="protein sequence ID" value="KAK3241721.1"/>
    <property type="molecule type" value="Genomic_DNA"/>
</dbReference>
<evidence type="ECO:0000259" key="1">
    <source>
        <dbReference type="Pfam" id="PF07944"/>
    </source>
</evidence>
<proteinExistence type="predicted"/>
<gene>
    <name evidence="2" type="ORF">CYMTET_48538</name>
</gene>
<dbReference type="AlphaFoldDB" id="A0AAE0BS29"/>
<dbReference type="GO" id="GO:0005975">
    <property type="term" value="P:carbohydrate metabolic process"/>
    <property type="evidence" value="ECO:0007669"/>
    <property type="project" value="InterPro"/>
</dbReference>
<dbReference type="PANTHER" id="PTHR31151">
    <property type="entry name" value="PROLINE-TRNA LIGASE (DUF1680)"/>
    <property type="match status" value="1"/>
</dbReference>
<comment type="caution">
    <text evidence="2">The sequence shown here is derived from an EMBL/GenBank/DDBJ whole genome shotgun (WGS) entry which is preliminary data.</text>
</comment>
<evidence type="ECO:0000313" key="3">
    <source>
        <dbReference type="Proteomes" id="UP001190700"/>
    </source>
</evidence>
<dbReference type="PANTHER" id="PTHR31151:SF0">
    <property type="entry name" value="PROLINE-TRNA LIGASE (DUF1680)"/>
    <property type="match status" value="1"/>
</dbReference>
<protein>
    <recommendedName>
        <fullName evidence="1">Non-reducing end beta-L-arabinofuranosidase-like GH127 catalytic domain-containing protein</fullName>
    </recommendedName>
</protein>
<keyword evidence="3" id="KW-1185">Reference proteome</keyword>
<sequence length="469" mass="51874">MRAQQTFAIVIVTLGGMMLTANLKFHAFHDAVHVANDDQNNARPLSRKFGSDREHHVFSLERARRSEITSAAAWLDHLAGAHQASGAATSEGHPGRQQTLQCAPYAGPMYFRYFPKPEDVPQKAVAGLELPELHRLRPVEPSLRPFQLQEVRLLEGSRFHTAFATNSAFLHLLDPDRLLYYFRQLARLPQVAGAQPYGGWESLGSGLRGEFVGHFLSAAAAASAAGGDEVLRARCAYLTEVLFECQVALKEGGYVSAFPSSQLTQSEELCQGKGGCGGPWVPYYVMHKLLNGLLAHHHATKSETALRVAVGLADYLAQRVKNLLAKYSSRHWYQFINLEVGGMSEALAELAVITANHTWLEMAAMFERPCFVSPLLLAGTRMDERSHTMETENTQDLCDRGSENDRDTCDALADAVQMQHSNTHLPQRKGHRGFGLERAVHRTVRASEERLKVTLTCDRLSCDKSATAI</sequence>
<dbReference type="SUPFAM" id="SSF48208">
    <property type="entry name" value="Six-hairpin glycosidases"/>
    <property type="match status" value="1"/>
</dbReference>